<reference evidence="1 2" key="1">
    <citation type="submission" date="2015-06" db="EMBL/GenBank/DDBJ databases">
        <title>Survival trade-offs in plant roots during colonization by closely related pathogenic and mutualistic fungi.</title>
        <authorList>
            <person name="Hacquard S."/>
            <person name="Kracher B."/>
            <person name="Hiruma K."/>
            <person name="Weinman A."/>
            <person name="Muench P."/>
            <person name="Garrido Oter R."/>
            <person name="Ver Loren van Themaat E."/>
            <person name="Dallerey J.-F."/>
            <person name="Damm U."/>
            <person name="Henrissat B."/>
            <person name="Lespinet O."/>
            <person name="Thon M."/>
            <person name="Kemen E."/>
            <person name="McHardy A.C."/>
            <person name="Schulze-Lefert P."/>
            <person name="O'Connell R.J."/>
        </authorList>
    </citation>
    <scope>NUCLEOTIDE SEQUENCE [LARGE SCALE GENOMIC DNA]</scope>
    <source>
        <strain evidence="1 2">MAFF 238704</strain>
    </source>
</reference>
<dbReference type="AlphaFoldDB" id="A0A162Q862"/>
<proteinExistence type="predicted"/>
<dbReference type="EMBL" id="LFIW01000022">
    <property type="protein sequence ID" value="KZL88199.1"/>
    <property type="molecule type" value="Genomic_DNA"/>
</dbReference>
<gene>
    <name evidence="1" type="ORF">CI238_01188</name>
</gene>
<name>A0A162Q862_COLIC</name>
<dbReference type="Proteomes" id="UP000076584">
    <property type="component" value="Unassembled WGS sequence"/>
</dbReference>
<keyword evidence="2" id="KW-1185">Reference proteome</keyword>
<protein>
    <submittedName>
        <fullName evidence="1">Uncharacterized protein</fullName>
    </submittedName>
</protein>
<feature type="non-terminal residue" evidence="1">
    <location>
        <position position="1"/>
    </location>
</feature>
<organism evidence="1 2">
    <name type="scientific">Colletotrichum incanum</name>
    <name type="common">Soybean anthracnose fungus</name>
    <dbReference type="NCBI Taxonomy" id="1573173"/>
    <lineage>
        <taxon>Eukaryota</taxon>
        <taxon>Fungi</taxon>
        <taxon>Dikarya</taxon>
        <taxon>Ascomycota</taxon>
        <taxon>Pezizomycotina</taxon>
        <taxon>Sordariomycetes</taxon>
        <taxon>Hypocreomycetidae</taxon>
        <taxon>Glomerellales</taxon>
        <taxon>Glomerellaceae</taxon>
        <taxon>Colletotrichum</taxon>
        <taxon>Colletotrichum spaethianum species complex</taxon>
    </lineage>
</organism>
<comment type="caution">
    <text evidence="1">The sequence shown here is derived from an EMBL/GenBank/DDBJ whole genome shotgun (WGS) entry which is preliminary data.</text>
</comment>
<evidence type="ECO:0000313" key="1">
    <source>
        <dbReference type="EMBL" id="KZL88199.1"/>
    </source>
</evidence>
<sequence>LSAHHGTIALVASGQAVGYQGLIAQTVLPSYNHHPPHMRKI</sequence>
<evidence type="ECO:0000313" key="2">
    <source>
        <dbReference type="Proteomes" id="UP000076584"/>
    </source>
</evidence>
<accession>A0A162Q862</accession>